<dbReference type="RefSeq" id="WP_181868462.1">
    <property type="nucleotide sequence ID" value="NZ_JACEQY010000095.1"/>
</dbReference>
<protein>
    <submittedName>
        <fullName evidence="2">Uncharacterized protein</fullName>
    </submittedName>
</protein>
<proteinExistence type="predicted"/>
<feature type="region of interest" description="Disordered" evidence="1">
    <location>
        <begin position="134"/>
        <end position="160"/>
    </location>
</feature>
<sequence>MDFTYVRFSPERLEQAVNDWARTAGFLMEGLDDYNDEYVTSIDGKSLSLFKLLLADADTPACLWSSDEAGILPPDHADPMLVEEFGDTTLLSCITPHHLARFSAALEATDFDALFAKADPAAMAAAGVGLVPNSGATSDDVRTTSLRSSSPRRRRTDTAA</sequence>
<dbReference type="Gene3D" id="3.40.1760.10">
    <property type="entry name" value="YfbM-like super family"/>
    <property type="match status" value="1"/>
</dbReference>
<dbReference type="AlphaFoldDB" id="A0A7W2D9C8"/>
<gene>
    <name evidence="2" type="ORF">H1V43_38820</name>
</gene>
<organism evidence="2 3">
    <name type="scientific">Streptomyces himalayensis subsp. aureolus</name>
    <dbReference type="NCBI Taxonomy" id="2758039"/>
    <lineage>
        <taxon>Bacteria</taxon>
        <taxon>Bacillati</taxon>
        <taxon>Actinomycetota</taxon>
        <taxon>Actinomycetes</taxon>
        <taxon>Kitasatosporales</taxon>
        <taxon>Streptomycetaceae</taxon>
        <taxon>Streptomyces</taxon>
        <taxon>Streptomyces himalayensis</taxon>
    </lineage>
</organism>
<name>A0A7W2D9C8_9ACTN</name>
<dbReference type="InterPro" id="IPR035944">
    <property type="entry name" value="YfbM-like_sf"/>
</dbReference>
<evidence type="ECO:0000313" key="2">
    <source>
        <dbReference type="EMBL" id="MBA4867138.1"/>
    </source>
</evidence>
<evidence type="ECO:0000256" key="1">
    <source>
        <dbReference type="SAM" id="MobiDB-lite"/>
    </source>
</evidence>
<evidence type="ECO:0000313" key="3">
    <source>
        <dbReference type="Proteomes" id="UP000586976"/>
    </source>
</evidence>
<reference evidence="2 3" key="1">
    <citation type="submission" date="2020-07" db="EMBL/GenBank/DDBJ databases">
        <title>Streptomyces isolated from Indian soil.</title>
        <authorList>
            <person name="Mandal S."/>
            <person name="Maiti P.K."/>
        </authorList>
    </citation>
    <scope>NUCLEOTIDE SEQUENCE [LARGE SCALE GENOMIC DNA]</scope>
    <source>
        <strain evidence="2 3">PSKA54</strain>
    </source>
</reference>
<accession>A0A7W2D9C8</accession>
<dbReference type="EMBL" id="JACEQY010000095">
    <property type="protein sequence ID" value="MBA4867138.1"/>
    <property type="molecule type" value="Genomic_DNA"/>
</dbReference>
<keyword evidence="3" id="KW-1185">Reference proteome</keyword>
<dbReference type="Proteomes" id="UP000586976">
    <property type="component" value="Unassembled WGS sequence"/>
</dbReference>
<comment type="caution">
    <text evidence="2">The sequence shown here is derived from an EMBL/GenBank/DDBJ whole genome shotgun (WGS) entry which is preliminary data.</text>
</comment>
<feature type="compositionally biased region" description="Basic residues" evidence="1">
    <location>
        <begin position="150"/>
        <end position="160"/>
    </location>
</feature>